<keyword evidence="4" id="KW-1185">Reference proteome</keyword>
<evidence type="ECO:0000256" key="1">
    <source>
        <dbReference type="SAM" id="Phobius"/>
    </source>
</evidence>
<dbReference type="AlphaFoldDB" id="A0A2C9D7F4"/>
<reference evidence="4" key="1">
    <citation type="submission" date="2017-09" db="EMBL/GenBank/DDBJ databases">
        <title>Genome sequence of Nannocystis excedens DSM 71.</title>
        <authorList>
            <person name="Blom J."/>
        </authorList>
    </citation>
    <scope>NUCLEOTIDE SEQUENCE [LARGE SCALE GENOMIC DNA]</scope>
    <source>
        <strain evidence="4">type strain: E19</strain>
    </source>
</reference>
<dbReference type="RefSeq" id="WP_099556533.1">
    <property type="nucleotide sequence ID" value="NZ_LT960614.1"/>
</dbReference>
<feature type="transmembrane region" description="Helical" evidence="1">
    <location>
        <begin position="12"/>
        <end position="30"/>
    </location>
</feature>
<name>A0A2C9D7F4_9HYPH</name>
<dbReference type="EMBL" id="LT960614">
    <property type="protein sequence ID" value="SON56109.1"/>
    <property type="molecule type" value="Genomic_DNA"/>
</dbReference>
<evidence type="ECO:0000313" key="4">
    <source>
        <dbReference type="Proteomes" id="UP000223606"/>
    </source>
</evidence>
<dbReference type="Proteomes" id="UP000223606">
    <property type="component" value="Chromosome 1"/>
</dbReference>
<sequence>MQGILYEETSGWTFILVTVVMGGWAAWMTGKACAQTWRSYSSLFVYGLILGVAVRFIHFSMFGGSFVALQYYVVDTIVVLAIAFIGYRYTRAGQMVTQYYWLYERSGPLNWRQRGAG</sequence>
<dbReference type="OrthoDB" id="9806174at2"/>
<proteinExistence type="predicted"/>
<organism evidence="3 4">
    <name type="scientific">Hartmannibacter diazotrophicus</name>
    <dbReference type="NCBI Taxonomy" id="1482074"/>
    <lineage>
        <taxon>Bacteria</taxon>
        <taxon>Pseudomonadati</taxon>
        <taxon>Pseudomonadota</taxon>
        <taxon>Alphaproteobacteria</taxon>
        <taxon>Hyphomicrobiales</taxon>
        <taxon>Pleomorphomonadaceae</taxon>
        <taxon>Hartmannibacter</taxon>
    </lineage>
</organism>
<dbReference type="KEGG" id="hdi:HDIA_2568"/>
<evidence type="ECO:0000259" key="2">
    <source>
        <dbReference type="Pfam" id="PF21741"/>
    </source>
</evidence>
<keyword evidence="1" id="KW-1133">Transmembrane helix</keyword>
<feature type="domain" description="DUF6867" evidence="2">
    <location>
        <begin position="11"/>
        <end position="114"/>
    </location>
</feature>
<keyword evidence="1" id="KW-0472">Membrane</keyword>
<gene>
    <name evidence="3" type="ORF">HDIA_2568</name>
</gene>
<dbReference type="Pfam" id="PF21741">
    <property type="entry name" value="DUF6867"/>
    <property type="match status" value="1"/>
</dbReference>
<keyword evidence="1" id="KW-0812">Transmembrane</keyword>
<evidence type="ECO:0000313" key="3">
    <source>
        <dbReference type="EMBL" id="SON56109.1"/>
    </source>
</evidence>
<feature type="transmembrane region" description="Helical" evidence="1">
    <location>
        <begin position="42"/>
        <end position="63"/>
    </location>
</feature>
<accession>A0A2C9D7F4</accession>
<feature type="transmembrane region" description="Helical" evidence="1">
    <location>
        <begin position="69"/>
        <end position="87"/>
    </location>
</feature>
<protein>
    <recommendedName>
        <fullName evidence="2">DUF6867 domain-containing protein</fullName>
    </recommendedName>
</protein>
<dbReference type="InterPro" id="IPR049201">
    <property type="entry name" value="DUF6867"/>
</dbReference>